<evidence type="ECO:0000256" key="5">
    <source>
        <dbReference type="ARBA" id="ARBA00022525"/>
    </source>
</evidence>
<accession>A0AAJ7C0D5</accession>
<keyword evidence="10" id="KW-1185">Reference proteome</keyword>
<gene>
    <name evidence="11" type="primary">LOC107269469</name>
</gene>
<evidence type="ECO:0000256" key="8">
    <source>
        <dbReference type="SAM" id="SignalP"/>
    </source>
</evidence>
<keyword evidence="5" id="KW-0964">Secreted</keyword>
<dbReference type="InterPro" id="IPR000734">
    <property type="entry name" value="TAG_lipase"/>
</dbReference>
<dbReference type="KEGG" id="ccin:107269469"/>
<evidence type="ECO:0000256" key="1">
    <source>
        <dbReference type="ARBA" id="ARBA00000111"/>
    </source>
</evidence>
<feature type="signal peptide" evidence="8">
    <location>
        <begin position="1"/>
        <end position="17"/>
    </location>
</feature>
<dbReference type="Gene3D" id="3.40.50.1820">
    <property type="entry name" value="alpha/beta hydrolase"/>
    <property type="match status" value="1"/>
</dbReference>
<comment type="catalytic activity">
    <reaction evidence="1">
        <text>a 1,2-diacyl-sn-glycero-3-phosphocholine + H2O = a 2-acyl-sn-glycero-3-phosphocholine + a fatty acid + H(+)</text>
        <dbReference type="Rhea" id="RHEA:18689"/>
        <dbReference type="ChEBI" id="CHEBI:15377"/>
        <dbReference type="ChEBI" id="CHEBI:15378"/>
        <dbReference type="ChEBI" id="CHEBI:28868"/>
        <dbReference type="ChEBI" id="CHEBI:57643"/>
        <dbReference type="ChEBI" id="CHEBI:57875"/>
        <dbReference type="EC" id="3.1.1.32"/>
    </reaction>
</comment>
<name>A0AAJ7C0D5_CEPCN</name>
<evidence type="ECO:0000256" key="7">
    <source>
        <dbReference type="RuleBase" id="RU004262"/>
    </source>
</evidence>
<dbReference type="GO" id="GO:0005615">
    <property type="term" value="C:extracellular space"/>
    <property type="evidence" value="ECO:0007669"/>
    <property type="project" value="TreeGrafter"/>
</dbReference>
<feature type="chain" id="PRO_5042469434" description="phospholipase A1" evidence="8">
    <location>
        <begin position="18"/>
        <end position="332"/>
    </location>
</feature>
<dbReference type="InterPro" id="IPR013818">
    <property type="entry name" value="Lipase"/>
</dbReference>
<dbReference type="GO" id="GO:0016042">
    <property type="term" value="P:lipid catabolic process"/>
    <property type="evidence" value="ECO:0007669"/>
    <property type="project" value="TreeGrafter"/>
</dbReference>
<dbReference type="GO" id="GO:0017171">
    <property type="term" value="F:serine hydrolase activity"/>
    <property type="evidence" value="ECO:0007669"/>
    <property type="project" value="TreeGrafter"/>
</dbReference>
<reference evidence="11" key="1">
    <citation type="submission" date="2025-08" db="UniProtKB">
        <authorList>
            <consortium name="RefSeq"/>
        </authorList>
    </citation>
    <scope>IDENTIFICATION</scope>
</reference>
<comment type="similarity">
    <text evidence="3 7">Belongs to the AB hydrolase superfamily. Lipase family.</text>
</comment>
<sequence>MAYGYIALIALAAFCNAAVKELADGEVTLRLYNGADVDTYVEYNYDNAAEVTTSFGWNPALPTVIYIHGLTESADSESVQTVVKAYLGRADHNILALNYPSRAKVDLGGIVVNVMLVGQALGSILESLEAAGTDISTIHIVGFGLGPHVAANAARSINSPISRITGLDPALPAFYLGDTVHIEATDAKVVDIIHSDAGVLGAAVATGTADFYPNSGYPLQPGCNFPFNLKSFACGTNRAWQFYAESVTNPTAFPAILCDSWTQYKVSECSNIIDHMGFGFKNTANGTYYLETNKQSPFSKGIAGTKYDGSYLNILTARGINALNKAIQRLLV</sequence>
<dbReference type="AlphaFoldDB" id="A0AAJ7C0D5"/>
<feature type="domain" description="Lipase" evidence="9">
    <location>
        <begin position="18"/>
        <end position="298"/>
    </location>
</feature>
<dbReference type="GeneID" id="107269469"/>
<dbReference type="Proteomes" id="UP000694920">
    <property type="component" value="Unplaced"/>
</dbReference>
<proteinExistence type="inferred from homology"/>
<dbReference type="InterPro" id="IPR029058">
    <property type="entry name" value="AB_hydrolase_fold"/>
</dbReference>
<evidence type="ECO:0000313" key="11">
    <source>
        <dbReference type="RefSeq" id="XP_015598831.1"/>
    </source>
</evidence>
<evidence type="ECO:0000256" key="6">
    <source>
        <dbReference type="ARBA" id="ARBA00022801"/>
    </source>
</evidence>
<comment type="subcellular location">
    <subcellularLocation>
        <location evidence="2">Secreted</location>
    </subcellularLocation>
</comment>
<keyword evidence="8" id="KW-0732">Signal</keyword>
<evidence type="ECO:0000313" key="10">
    <source>
        <dbReference type="Proteomes" id="UP000694920"/>
    </source>
</evidence>
<dbReference type="EC" id="3.1.1.32" evidence="4"/>
<evidence type="ECO:0000256" key="4">
    <source>
        <dbReference type="ARBA" id="ARBA00013179"/>
    </source>
</evidence>
<evidence type="ECO:0000256" key="2">
    <source>
        <dbReference type="ARBA" id="ARBA00004613"/>
    </source>
</evidence>
<protein>
    <recommendedName>
        <fullName evidence="4">phospholipase A1</fullName>
        <ecNumber evidence="4">3.1.1.32</ecNumber>
    </recommendedName>
</protein>
<organism evidence="10 11">
    <name type="scientific">Cephus cinctus</name>
    <name type="common">Wheat stem sawfly</name>
    <dbReference type="NCBI Taxonomy" id="211228"/>
    <lineage>
        <taxon>Eukaryota</taxon>
        <taxon>Metazoa</taxon>
        <taxon>Ecdysozoa</taxon>
        <taxon>Arthropoda</taxon>
        <taxon>Hexapoda</taxon>
        <taxon>Insecta</taxon>
        <taxon>Pterygota</taxon>
        <taxon>Neoptera</taxon>
        <taxon>Endopterygota</taxon>
        <taxon>Hymenoptera</taxon>
        <taxon>Cephoidea</taxon>
        <taxon>Cephidae</taxon>
        <taxon>Cephus</taxon>
    </lineage>
</organism>
<evidence type="ECO:0000259" key="9">
    <source>
        <dbReference type="Pfam" id="PF00151"/>
    </source>
</evidence>
<dbReference type="PRINTS" id="PR00821">
    <property type="entry name" value="TAGLIPASE"/>
</dbReference>
<keyword evidence="6" id="KW-0378">Hydrolase</keyword>
<dbReference type="SUPFAM" id="SSF53474">
    <property type="entry name" value="alpha/beta-Hydrolases"/>
    <property type="match status" value="1"/>
</dbReference>
<dbReference type="Pfam" id="PF00151">
    <property type="entry name" value="Lipase"/>
    <property type="match status" value="1"/>
</dbReference>
<dbReference type="PANTHER" id="PTHR11610:SF37">
    <property type="entry name" value="GH01208P"/>
    <property type="match status" value="1"/>
</dbReference>
<evidence type="ECO:0000256" key="3">
    <source>
        <dbReference type="ARBA" id="ARBA00010701"/>
    </source>
</evidence>
<dbReference type="GO" id="GO:0008970">
    <property type="term" value="F:phospholipase A1 activity"/>
    <property type="evidence" value="ECO:0007669"/>
    <property type="project" value="UniProtKB-EC"/>
</dbReference>
<dbReference type="PANTHER" id="PTHR11610">
    <property type="entry name" value="LIPASE"/>
    <property type="match status" value="1"/>
</dbReference>
<dbReference type="RefSeq" id="XP_015598831.1">
    <property type="nucleotide sequence ID" value="XM_015743345.2"/>
</dbReference>